<feature type="non-terminal residue" evidence="1">
    <location>
        <position position="247"/>
    </location>
</feature>
<proteinExistence type="predicted"/>
<feature type="non-terminal residue" evidence="1">
    <location>
        <position position="1"/>
    </location>
</feature>
<protein>
    <submittedName>
        <fullName evidence="1">Uncharacterized protein</fullName>
    </submittedName>
</protein>
<dbReference type="EMBL" id="CAJPIZ010011118">
    <property type="protein sequence ID" value="CAG2112951.1"/>
    <property type="molecule type" value="Genomic_DNA"/>
</dbReference>
<evidence type="ECO:0000313" key="1">
    <source>
        <dbReference type="EMBL" id="CAD7632521.1"/>
    </source>
</evidence>
<name>A0A7R9L0M4_9ACAR</name>
<gene>
    <name evidence="1" type="ORF">OSB1V03_LOCUS12924</name>
</gene>
<reference evidence="1" key="1">
    <citation type="submission" date="2020-11" db="EMBL/GenBank/DDBJ databases">
        <authorList>
            <person name="Tran Van P."/>
        </authorList>
    </citation>
    <scope>NUCLEOTIDE SEQUENCE</scope>
</reference>
<dbReference type="Proteomes" id="UP000759131">
    <property type="component" value="Unassembled WGS sequence"/>
</dbReference>
<keyword evidence="2" id="KW-1185">Reference proteome</keyword>
<dbReference type="OrthoDB" id="2866996at2759"/>
<organism evidence="1">
    <name type="scientific">Medioppia subpectinata</name>
    <dbReference type="NCBI Taxonomy" id="1979941"/>
    <lineage>
        <taxon>Eukaryota</taxon>
        <taxon>Metazoa</taxon>
        <taxon>Ecdysozoa</taxon>
        <taxon>Arthropoda</taxon>
        <taxon>Chelicerata</taxon>
        <taxon>Arachnida</taxon>
        <taxon>Acari</taxon>
        <taxon>Acariformes</taxon>
        <taxon>Sarcoptiformes</taxon>
        <taxon>Oribatida</taxon>
        <taxon>Brachypylina</taxon>
        <taxon>Oppioidea</taxon>
        <taxon>Oppiidae</taxon>
        <taxon>Medioppia</taxon>
    </lineage>
</organism>
<dbReference type="EMBL" id="OC865693">
    <property type="protein sequence ID" value="CAD7632521.1"/>
    <property type="molecule type" value="Genomic_DNA"/>
</dbReference>
<evidence type="ECO:0000313" key="2">
    <source>
        <dbReference type="Proteomes" id="UP000759131"/>
    </source>
</evidence>
<sequence>GLSELASAVIYRVVNKLEPILAPNLLVPSVDHYLDSSCGDYQKHAFEIPVVSIVCRTGLISLQSVYKSKAFKSDALIAFISFVSLVCDDYYEKLDFDLSVKVYDWSQNRPIYEHKSRHLSDSLSAQLVYNITVAKLYRVAKCLKTVCHSDWVLSVEVTNTKRKLQPNIKVLNVKEVKGAEGSAPVGPHYLSNSHIAKQYTEHWFQPTIKSIELMVSSLNQLFLDIRHRRRHTSQAVSPLKSTPLKTL</sequence>
<dbReference type="AlphaFoldDB" id="A0A7R9L0M4"/>
<accession>A0A7R9L0M4</accession>